<gene>
    <name evidence="1" type="ORF">TSIB3V08_LOCUS1949</name>
</gene>
<dbReference type="EMBL" id="OC000564">
    <property type="protein sequence ID" value="CAD7257692.1"/>
    <property type="molecule type" value="Genomic_DNA"/>
</dbReference>
<evidence type="ECO:0000313" key="1">
    <source>
        <dbReference type="EMBL" id="CAD7257692.1"/>
    </source>
</evidence>
<proteinExistence type="predicted"/>
<organism evidence="1">
    <name type="scientific">Timema shepardi</name>
    <name type="common">Walking stick</name>
    <dbReference type="NCBI Taxonomy" id="629360"/>
    <lineage>
        <taxon>Eukaryota</taxon>
        <taxon>Metazoa</taxon>
        <taxon>Ecdysozoa</taxon>
        <taxon>Arthropoda</taxon>
        <taxon>Hexapoda</taxon>
        <taxon>Insecta</taxon>
        <taxon>Pterygota</taxon>
        <taxon>Neoptera</taxon>
        <taxon>Polyneoptera</taxon>
        <taxon>Phasmatodea</taxon>
        <taxon>Timematodea</taxon>
        <taxon>Timematoidea</taxon>
        <taxon>Timematidae</taxon>
        <taxon>Timema</taxon>
    </lineage>
</organism>
<protein>
    <submittedName>
        <fullName evidence="1">Uncharacterized protein</fullName>
    </submittedName>
</protein>
<sequence>MYEKPPPVHPTEIRTSISSSSAVEFNTTSALANYVTEADPTTAELRYVPSQVIFSPMNPLCGGEARCIPLPKPTLLRVPTPHCSQFLLSLRPVKCSASGTMRAANTSDGAVLIP</sequence>
<name>A0A7R9APN9_TIMSH</name>
<accession>A0A7R9APN9</accession>
<dbReference type="AlphaFoldDB" id="A0A7R9APN9"/>
<reference evidence="1" key="1">
    <citation type="submission" date="2020-11" db="EMBL/GenBank/DDBJ databases">
        <authorList>
            <person name="Tran Van P."/>
        </authorList>
    </citation>
    <scope>NUCLEOTIDE SEQUENCE</scope>
</reference>